<gene>
    <name evidence="2" type="ORF">ACFQJ4_03250</name>
</gene>
<feature type="transmembrane region" description="Helical" evidence="1">
    <location>
        <begin position="65"/>
        <end position="83"/>
    </location>
</feature>
<comment type="caution">
    <text evidence="2">The sequence shown here is derived from an EMBL/GenBank/DDBJ whole genome shotgun (WGS) entry which is preliminary data.</text>
</comment>
<feature type="transmembrane region" description="Helical" evidence="1">
    <location>
        <begin position="129"/>
        <end position="150"/>
    </location>
</feature>
<name>A0ABD5ZM22_9EURY</name>
<accession>A0ABD5ZM22</accession>
<dbReference type="Proteomes" id="UP001596398">
    <property type="component" value="Unassembled WGS sequence"/>
</dbReference>
<reference evidence="2 3" key="1">
    <citation type="journal article" date="2019" name="Int. J. Syst. Evol. Microbiol.">
        <title>The Global Catalogue of Microorganisms (GCM) 10K type strain sequencing project: providing services to taxonomists for standard genome sequencing and annotation.</title>
        <authorList>
            <consortium name="The Broad Institute Genomics Platform"/>
            <consortium name="The Broad Institute Genome Sequencing Center for Infectious Disease"/>
            <person name="Wu L."/>
            <person name="Ma J."/>
        </authorList>
    </citation>
    <scope>NUCLEOTIDE SEQUENCE [LARGE SCALE GENOMIC DNA]</scope>
    <source>
        <strain evidence="2 3">DT85</strain>
    </source>
</reference>
<dbReference type="EMBL" id="JBHTAP010000001">
    <property type="protein sequence ID" value="MFC7234328.1"/>
    <property type="molecule type" value="Genomic_DNA"/>
</dbReference>
<sequence>MQPVAVPGPDPALRFPLGLLAAVLATLVMDLVMARLPQGETPPRVAAGVLTETHPDDAHPRLASVVHYVAGLLTGPLFVYLLYATEFVLDGRSLAATLGAGAVLFVLMVAFFVGVVLPRSRARRSRRTAIVRDWALSALAYVVVAVPVVHLGSGLL</sequence>
<dbReference type="RefSeq" id="WP_276235330.1">
    <property type="nucleotide sequence ID" value="NZ_CP119802.1"/>
</dbReference>
<evidence type="ECO:0000313" key="3">
    <source>
        <dbReference type="Proteomes" id="UP001596398"/>
    </source>
</evidence>
<feature type="transmembrane region" description="Helical" evidence="1">
    <location>
        <begin position="95"/>
        <end position="117"/>
    </location>
</feature>
<protein>
    <submittedName>
        <fullName evidence="2">Uncharacterized protein</fullName>
    </submittedName>
</protein>
<evidence type="ECO:0000313" key="2">
    <source>
        <dbReference type="EMBL" id="MFC7234328.1"/>
    </source>
</evidence>
<keyword evidence="1" id="KW-1133">Transmembrane helix</keyword>
<keyword evidence="1" id="KW-0812">Transmembrane</keyword>
<keyword evidence="1" id="KW-0472">Membrane</keyword>
<organism evidence="2 3">
    <name type="scientific">Halosegnis marinus</name>
    <dbReference type="NCBI Taxonomy" id="3034023"/>
    <lineage>
        <taxon>Archaea</taxon>
        <taxon>Methanobacteriati</taxon>
        <taxon>Methanobacteriota</taxon>
        <taxon>Stenosarchaea group</taxon>
        <taxon>Halobacteria</taxon>
        <taxon>Halobacteriales</taxon>
        <taxon>Natronomonadaceae</taxon>
        <taxon>Halosegnis</taxon>
    </lineage>
</organism>
<proteinExistence type="predicted"/>
<feature type="transmembrane region" description="Helical" evidence="1">
    <location>
        <begin position="12"/>
        <end position="34"/>
    </location>
</feature>
<evidence type="ECO:0000256" key="1">
    <source>
        <dbReference type="SAM" id="Phobius"/>
    </source>
</evidence>
<keyword evidence="3" id="KW-1185">Reference proteome</keyword>
<dbReference type="GeneID" id="79265995"/>
<dbReference type="AlphaFoldDB" id="A0ABD5ZM22"/>